<organism evidence="1 2">
    <name type="scientific">Gymnopus androsaceus JB14</name>
    <dbReference type="NCBI Taxonomy" id="1447944"/>
    <lineage>
        <taxon>Eukaryota</taxon>
        <taxon>Fungi</taxon>
        <taxon>Dikarya</taxon>
        <taxon>Basidiomycota</taxon>
        <taxon>Agaricomycotina</taxon>
        <taxon>Agaricomycetes</taxon>
        <taxon>Agaricomycetidae</taxon>
        <taxon>Agaricales</taxon>
        <taxon>Marasmiineae</taxon>
        <taxon>Omphalotaceae</taxon>
        <taxon>Gymnopus</taxon>
    </lineage>
</organism>
<dbReference type="Proteomes" id="UP000799118">
    <property type="component" value="Unassembled WGS sequence"/>
</dbReference>
<proteinExistence type="predicted"/>
<sequence>EVHRVHPILASYIADFPEQCMVTCTKYGTCPKCRVRAVELGDPGSLERRTNAWTLGVMKEAHASTTSSAQYFESCMKQEVSGYTYCPFWDELPFCDIHFCITPDCCAAYKLGGVLRHIITWCQQILTEKELDCRIHCLPPAYGVRHFKNGISALSQISGAERKNMGKILLGCLVGSVMPKWGLTAVRAMLDFIYLAQYSLHNEDKLRYMDDALNSWHQNKSCFIDLKVHEDLNIPKFHSLEHCAYHRFLGTTDNYNTKMFECLHIDFAKKGWRASNKRDEFPQMTRWL</sequence>
<dbReference type="OrthoDB" id="3232941at2759"/>
<gene>
    <name evidence="1" type="ORF">BT96DRAFT_782832</name>
</gene>
<feature type="non-terminal residue" evidence="1">
    <location>
        <position position="288"/>
    </location>
</feature>
<name>A0A6A4GXK3_9AGAR</name>
<accession>A0A6A4GXK3</accession>
<evidence type="ECO:0000313" key="2">
    <source>
        <dbReference type="Proteomes" id="UP000799118"/>
    </source>
</evidence>
<keyword evidence="2" id="KW-1185">Reference proteome</keyword>
<dbReference type="Pfam" id="PF18759">
    <property type="entry name" value="Plavaka"/>
    <property type="match status" value="1"/>
</dbReference>
<dbReference type="AlphaFoldDB" id="A0A6A4GXK3"/>
<protein>
    <submittedName>
        <fullName evidence="1">Uncharacterized protein</fullName>
    </submittedName>
</protein>
<dbReference type="InterPro" id="IPR041078">
    <property type="entry name" value="Plavaka"/>
</dbReference>
<dbReference type="EMBL" id="ML769667">
    <property type="protein sequence ID" value="KAE9390186.1"/>
    <property type="molecule type" value="Genomic_DNA"/>
</dbReference>
<reference evidence="1" key="1">
    <citation type="journal article" date="2019" name="Environ. Microbiol.">
        <title>Fungal ecological strategies reflected in gene transcription - a case study of two litter decomposers.</title>
        <authorList>
            <person name="Barbi F."/>
            <person name="Kohler A."/>
            <person name="Barry K."/>
            <person name="Baskaran P."/>
            <person name="Daum C."/>
            <person name="Fauchery L."/>
            <person name="Ihrmark K."/>
            <person name="Kuo A."/>
            <person name="LaButti K."/>
            <person name="Lipzen A."/>
            <person name="Morin E."/>
            <person name="Grigoriev I.V."/>
            <person name="Henrissat B."/>
            <person name="Lindahl B."/>
            <person name="Martin F."/>
        </authorList>
    </citation>
    <scope>NUCLEOTIDE SEQUENCE</scope>
    <source>
        <strain evidence="1">JB14</strain>
    </source>
</reference>
<evidence type="ECO:0000313" key="1">
    <source>
        <dbReference type="EMBL" id="KAE9390186.1"/>
    </source>
</evidence>
<feature type="non-terminal residue" evidence="1">
    <location>
        <position position="1"/>
    </location>
</feature>